<feature type="transmembrane region" description="Helical" evidence="1">
    <location>
        <begin position="20"/>
        <end position="39"/>
    </location>
</feature>
<feature type="transmembrane region" description="Helical" evidence="1">
    <location>
        <begin position="51"/>
        <end position="74"/>
    </location>
</feature>
<reference evidence="3 4" key="1">
    <citation type="journal article" date="2018" name="Nat. Biotechnol.">
        <title>A standardized bacterial taxonomy based on genome phylogeny substantially revises the tree of life.</title>
        <authorList>
            <person name="Parks D.H."/>
            <person name="Chuvochina M."/>
            <person name="Waite D.W."/>
            <person name="Rinke C."/>
            <person name="Skarshewski A."/>
            <person name="Chaumeil P.A."/>
            <person name="Hugenholtz P."/>
        </authorList>
    </citation>
    <scope>NUCLEOTIDE SEQUENCE [LARGE SCALE GENOMIC DNA]</scope>
    <source>
        <strain evidence="3">UBA11728</strain>
    </source>
</reference>
<keyword evidence="1" id="KW-0472">Membrane</keyword>
<feature type="domain" description="YcxB-like C-terminal" evidence="2">
    <location>
        <begin position="96"/>
        <end position="153"/>
    </location>
</feature>
<name>A0A3D2X7U5_9FIRM</name>
<gene>
    <name evidence="3" type="ORF">DHW61_09405</name>
</gene>
<comment type="caution">
    <text evidence="3">The sequence shown here is derived from an EMBL/GenBank/DDBJ whole genome shotgun (WGS) entry which is preliminary data.</text>
</comment>
<evidence type="ECO:0000256" key="1">
    <source>
        <dbReference type="SAM" id="Phobius"/>
    </source>
</evidence>
<evidence type="ECO:0000313" key="4">
    <source>
        <dbReference type="Proteomes" id="UP000262969"/>
    </source>
</evidence>
<keyword evidence="1" id="KW-1133">Transmembrane helix</keyword>
<dbReference type="EMBL" id="DPVV01000310">
    <property type="protein sequence ID" value="HCL02615.1"/>
    <property type="molecule type" value="Genomic_DNA"/>
</dbReference>
<organism evidence="3 4">
    <name type="scientific">Lachnoclostridium phytofermentans</name>
    <dbReference type="NCBI Taxonomy" id="66219"/>
    <lineage>
        <taxon>Bacteria</taxon>
        <taxon>Bacillati</taxon>
        <taxon>Bacillota</taxon>
        <taxon>Clostridia</taxon>
        <taxon>Lachnospirales</taxon>
        <taxon>Lachnospiraceae</taxon>
    </lineage>
</organism>
<keyword evidence="1" id="KW-0812">Transmembrane</keyword>
<dbReference type="Pfam" id="PF14317">
    <property type="entry name" value="YcxB"/>
    <property type="match status" value="1"/>
</dbReference>
<dbReference type="Proteomes" id="UP000262969">
    <property type="component" value="Unassembled WGS sequence"/>
</dbReference>
<accession>A0A3D2X7U5</accession>
<evidence type="ECO:0000313" key="3">
    <source>
        <dbReference type="EMBL" id="HCL02615.1"/>
    </source>
</evidence>
<proteinExistence type="predicted"/>
<evidence type="ECO:0000259" key="2">
    <source>
        <dbReference type="Pfam" id="PF14317"/>
    </source>
</evidence>
<protein>
    <recommendedName>
        <fullName evidence="2">YcxB-like C-terminal domain-containing protein</fullName>
    </recommendedName>
</protein>
<dbReference type="AlphaFoldDB" id="A0A3D2X7U5"/>
<dbReference type="InterPro" id="IPR025588">
    <property type="entry name" value="YcxB-like_C"/>
</dbReference>
<sequence>MFDLKFTYTKREWIRAIRRYLFLSKMISVPMILTILFLYVVMIDLVILNKFIWLAIIFGSINFFVTVVYVYLYFIQPGYSYKKSGLEQKEIHFVFLEDKILNEHILGSSKVLWEYYHSYLESPGSFFLEVAKNQYNIIPKRVLGTKEQVDAFRVLVKKHLMESSELEREKRMKQKDKDI</sequence>